<comment type="function">
    <text evidence="6">Catalyzes a reversible aldol reaction between acetaldehyde and D-glyceraldehyde 3-phosphate to generate 2-deoxy-D-ribose 5-phosphate.</text>
</comment>
<feature type="active site" description="Schiff-base intermediate with acetaldehyde" evidence="6">
    <location>
        <position position="158"/>
    </location>
</feature>
<dbReference type="GO" id="GO:0009264">
    <property type="term" value="P:deoxyribonucleotide catabolic process"/>
    <property type="evidence" value="ECO:0007669"/>
    <property type="project" value="UniProtKB-UniRule"/>
</dbReference>
<dbReference type="PANTHER" id="PTHR10889:SF1">
    <property type="entry name" value="DEOXYRIBOSE-PHOSPHATE ALDOLASE"/>
    <property type="match status" value="1"/>
</dbReference>
<evidence type="ECO:0000256" key="3">
    <source>
        <dbReference type="ARBA" id="ARBA00023239"/>
    </source>
</evidence>
<dbReference type="Gene3D" id="3.20.20.70">
    <property type="entry name" value="Aldolase class I"/>
    <property type="match status" value="1"/>
</dbReference>
<keyword evidence="8" id="KW-1185">Reference proteome</keyword>
<feature type="active site" description="Proton donor/acceptor" evidence="6">
    <location>
        <position position="186"/>
    </location>
</feature>
<dbReference type="EMBL" id="LWMW01000044">
    <property type="protein sequence ID" value="KZX17371.1"/>
    <property type="molecule type" value="Genomic_DNA"/>
</dbReference>
<dbReference type="FunFam" id="3.20.20.70:FF:000044">
    <property type="entry name" value="Deoxyribose-phosphate aldolase"/>
    <property type="match status" value="1"/>
</dbReference>
<dbReference type="HAMAP" id="MF_00114">
    <property type="entry name" value="DeoC_type1"/>
    <property type="match status" value="1"/>
</dbReference>
<comment type="subcellular location">
    <subcellularLocation>
        <location evidence="6">Cytoplasm</location>
    </subcellularLocation>
</comment>
<dbReference type="SUPFAM" id="SSF51569">
    <property type="entry name" value="Aldolase"/>
    <property type="match status" value="1"/>
</dbReference>
<dbReference type="PATRIC" id="fig|47311.3.peg.263"/>
<evidence type="ECO:0000256" key="4">
    <source>
        <dbReference type="ARBA" id="ARBA00023270"/>
    </source>
</evidence>
<evidence type="ECO:0000256" key="1">
    <source>
        <dbReference type="ARBA" id="ARBA00010936"/>
    </source>
</evidence>
<evidence type="ECO:0000313" key="7">
    <source>
        <dbReference type="EMBL" id="KZX17371.1"/>
    </source>
</evidence>
<evidence type="ECO:0000256" key="5">
    <source>
        <dbReference type="ARBA" id="ARBA00048791"/>
    </source>
</evidence>
<accession>A0A166F6Q3</accession>
<reference evidence="7 8" key="1">
    <citation type="submission" date="2016-04" db="EMBL/GenBank/DDBJ databases">
        <title>Genome sequence of Methanobrevibacter cuticularis DSM 11139.</title>
        <authorList>
            <person name="Poehlein A."/>
            <person name="Seedorf H."/>
            <person name="Daniel R."/>
        </authorList>
    </citation>
    <scope>NUCLEOTIDE SEQUENCE [LARGE SCALE GENOMIC DNA]</scope>
    <source>
        <strain evidence="7 8">DSM 11139</strain>
    </source>
</reference>
<dbReference type="UniPathway" id="UPA00002">
    <property type="reaction ID" value="UER00468"/>
</dbReference>
<evidence type="ECO:0000256" key="6">
    <source>
        <dbReference type="HAMAP-Rule" id="MF_00114"/>
    </source>
</evidence>
<proteinExistence type="inferred from homology"/>
<feature type="active site" description="Proton donor/acceptor" evidence="6">
    <location>
        <position position="96"/>
    </location>
</feature>
<keyword evidence="2 6" id="KW-0963">Cytoplasm</keyword>
<dbReference type="InterPro" id="IPR002915">
    <property type="entry name" value="DeoC/FbaB/LacD_aldolase"/>
</dbReference>
<keyword evidence="3 6" id="KW-0456">Lyase</keyword>
<name>A0A166F6Q3_9EURY</name>
<dbReference type="AlphaFoldDB" id="A0A166F6Q3"/>
<evidence type="ECO:0000313" key="8">
    <source>
        <dbReference type="Proteomes" id="UP000077275"/>
    </source>
</evidence>
<dbReference type="EC" id="4.1.2.4" evidence="6"/>
<comment type="pathway">
    <text evidence="6">Carbohydrate degradation; 2-deoxy-D-ribose 1-phosphate degradation; D-glyceraldehyde 3-phosphate and acetaldehyde from 2-deoxy-alpha-D-ribose 1-phosphate: step 2/2.</text>
</comment>
<comment type="catalytic activity">
    <reaction evidence="5 6">
        <text>2-deoxy-D-ribose 5-phosphate = D-glyceraldehyde 3-phosphate + acetaldehyde</text>
        <dbReference type="Rhea" id="RHEA:12821"/>
        <dbReference type="ChEBI" id="CHEBI:15343"/>
        <dbReference type="ChEBI" id="CHEBI:59776"/>
        <dbReference type="ChEBI" id="CHEBI:62877"/>
        <dbReference type="EC" id="4.1.2.4"/>
    </reaction>
</comment>
<dbReference type="PIRSF" id="PIRSF001357">
    <property type="entry name" value="DeoC"/>
    <property type="match status" value="1"/>
</dbReference>
<dbReference type="GO" id="GO:0006018">
    <property type="term" value="P:2-deoxyribose 1-phosphate catabolic process"/>
    <property type="evidence" value="ECO:0007669"/>
    <property type="project" value="UniProtKB-UniRule"/>
</dbReference>
<dbReference type="Proteomes" id="UP000077275">
    <property type="component" value="Unassembled WGS sequence"/>
</dbReference>
<dbReference type="PANTHER" id="PTHR10889">
    <property type="entry name" value="DEOXYRIBOSE-PHOSPHATE ALDOLASE"/>
    <property type="match status" value="1"/>
</dbReference>
<dbReference type="RefSeq" id="WP_067257757.1">
    <property type="nucleotide sequence ID" value="NZ_LWMW01000044.1"/>
</dbReference>
<comment type="caution">
    <text evidence="7">The sequence shown here is derived from an EMBL/GenBank/DDBJ whole genome shotgun (WGS) entry which is preliminary data.</text>
</comment>
<dbReference type="SMART" id="SM01133">
    <property type="entry name" value="DeoC"/>
    <property type="match status" value="1"/>
</dbReference>
<dbReference type="NCBIfam" id="TIGR00126">
    <property type="entry name" value="deoC"/>
    <property type="match status" value="1"/>
</dbReference>
<dbReference type="Pfam" id="PF01791">
    <property type="entry name" value="DeoC"/>
    <property type="match status" value="1"/>
</dbReference>
<dbReference type="STRING" id="47311.MBCUT_02390"/>
<comment type="similarity">
    <text evidence="1 6">Belongs to the DeoC/FbaB aldolase family. DeoC type 1 subfamily.</text>
</comment>
<keyword evidence="4 6" id="KW-0704">Schiff base</keyword>
<gene>
    <name evidence="7" type="primary">deoC1</name>
    <name evidence="6" type="synonym">deoC</name>
    <name evidence="7" type="ORF">MBCUT_02390</name>
</gene>
<dbReference type="OrthoDB" id="31145at2157"/>
<evidence type="ECO:0000256" key="2">
    <source>
        <dbReference type="ARBA" id="ARBA00022490"/>
    </source>
</evidence>
<dbReference type="GO" id="GO:0016052">
    <property type="term" value="P:carbohydrate catabolic process"/>
    <property type="evidence" value="ECO:0007669"/>
    <property type="project" value="TreeGrafter"/>
</dbReference>
<dbReference type="InterPro" id="IPR028581">
    <property type="entry name" value="DeoC_typeI"/>
</dbReference>
<protein>
    <recommendedName>
        <fullName evidence="6">Deoxyribose-phosphate aldolase</fullName>
        <shortName evidence="6">DERA</shortName>
        <ecNumber evidence="6">4.1.2.4</ecNumber>
    </recommendedName>
    <alternativeName>
        <fullName evidence="6">2-deoxy-D-ribose 5-phosphate aldolase</fullName>
    </alternativeName>
    <alternativeName>
        <fullName evidence="6">Phosphodeoxyriboaldolase</fullName>
        <shortName evidence="6">Deoxyriboaldolase</shortName>
    </alternativeName>
</protein>
<dbReference type="CDD" id="cd00959">
    <property type="entry name" value="DeoC"/>
    <property type="match status" value="1"/>
</dbReference>
<dbReference type="GO" id="GO:0004139">
    <property type="term" value="F:deoxyribose-phosphate aldolase activity"/>
    <property type="evidence" value="ECO:0007669"/>
    <property type="project" value="UniProtKB-UniRule"/>
</dbReference>
<dbReference type="InterPro" id="IPR013785">
    <property type="entry name" value="Aldolase_TIM"/>
</dbReference>
<dbReference type="GO" id="GO:0005737">
    <property type="term" value="C:cytoplasm"/>
    <property type="evidence" value="ECO:0007669"/>
    <property type="project" value="UniProtKB-SubCell"/>
</dbReference>
<dbReference type="InterPro" id="IPR011343">
    <property type="entry name" value="DeoC"/>
</dbReference>
<sequence length="230" mass="25627">MNKIRSSEELANTIDYTNLSNIAKKEDIEKLCNHAKHYGFYSVVVSPYYVKYAKDLLKDSSVKICTVIGFPLGFVNSEIKVKEAEIAVKNHADELDMVMNIEAMKSEDYDTIKEEIETVKKVTNDKILKVIIEAELLNDEEIVRICEIVSAAKADFIKTSTGSSGLSPKAANINLIRKTAPNIKIKASGGIKDYKTTIRLLAAGANRIGTSSGDLIIEEYKRIYEKQLVD</sequence>
<organism evidence="7 8">
    <name type="scientific">Methanobrevibacter cuticularis</name>
    <dbReference type="NCBI Taxonomy" id="47311"/>
    <lineage>
        <taxon>Archaea</taxon>
        <taxon>Methanobacteriati</taxon>
        <taxon>Methanobacteriota</taxon>
        <taxon>Methanomada group</taxon>
        <taxon>Methanobacteria</taxon>
        <taxon>Methanobacteriales</taxon>
        <taxon>Methanobacteriaceae</taxon>
        <taxon>Methanobrevibacter</taxon>
    </lineage>
</organism>